<dbReference type="InterPro" id="IPR018461">
    <property type="entry name" value="Na/H_Antiport_NhaC-like_C"/>
</dbReference>
<dbReference type="InterPro" id="IPR052180">
    <property type="entry name" value="NhaC_Na-H+_Antiporter"/>
</dbReference>
<protein>
    <submittedName>
        <fullName evidence="11">Na+/H+ antiporter NhaC</fullName>
    </submittedName>
</protein>
<keyword evidence="3" id="KW-0050">Antiport</keyword>
<dbReference type="GO" id="GO:0005886">
    <property type="term" value="C:plasma membrane"/>
    <property type="evidence" value="ECO:0007669"/>
    <property type="project" value="UniProtKB-SubCell"/>
</dbReference>
<evidence type="ECO:0000313" key="12">
    <source>
        <dbReference type="Proteomes" id="UP000432715"/>
    </source>
</evidence>
<feature type="transmembrane region" description="Helical" evidence="9">
    <location>
        <begin position="436"/>
        <end position="458"/>
    </location>
</feature>
<evidence type="ECO:0000256" key="5">
    <source>
        <dbReference type="ARBA" id="ARBA00022692"/>
    </source>
</evidence>
<feature type="domain" description="Na+/H+ antiporter NhaC-like C-terminal" evidence="10">
    <location>
        <begin position="165"/>
        <end position="457"/>
    </location>
</feature>
<feature type="transmembrane region" description="Helical" evidence="9">
    <location>
        <begin position="317"/>
        <end position="335"/>
    </location>
</feature>
<comment type="similarity">
    <text evidence="8">Belongs to the NhaC Na(+)/H(+) (TC 2.A.35) antiporter family.</text>
</comment>
<accession>A0A6I0FFB4</accession>
<keyword evidence="12" id="KW-1185">Reference proteome</keyword>
<organism evidence="11 12">
    <name type="scientific">Alkaliphilus pronyensis</name>
    <dbReference type="NCBI Taxonomy" id="1482732"/>
    <lineage>
        <taxon>Bacteria</taxon>
        <taxon>Bacillati</taxon>
        <taxon>Bacillota</taxon>
        <taxon>Clostridia</taxon>
        <taxon>Peptostreptococcales</taxon>
        <taxon>Natronincolaceae</taxon>
        <taxon>Alkaliphilus</taxon>
    </lineage>
</organism>
<feature type="transmembrane region" description="Helical" evidence="9">
    <location>
        <begin position="264"/>
        <end position="281"/>
    </location>
</feature>
<dbReference type="NCBIfam" id="TIGR00931">
    <property type="entry name" value="antiport_nhaC"/>
    <property type="match status" value="1"/>
</dbReference>
<evidence type="ECO:0000256" key="8">
    <source>
        <dbReference type="ARBA" id="ARBA00038435"/>
    </source>
</evidence>
<dbReference type="PANTHER" id="PTHR33451">
    <property type="entry name" value="MALATE-2H(+)/NA(+)-LACTATE ANTIPORTER"/>
    <property type="match status" value="1"/>
</dbReference>
<evidence type="ECO:0000256" key="9">
    <source>
        <dbReference type="SAM" id="Phobius"/>
    </source>
</evidence>
<dbReference type="EMBL" id="WBZC01000027">
    <property type="protein sequence ID" value="KAB3534493.1"/>
    <property type="molecule type" value="Genomic_DNA"/>
</dbReference>
<gene>
    <name evidence="11" type="primary">nhaC</name>
    <name evidence="11" type="ORF">F8154_08770</name>
</gene>
<feature type="transmembrane region" description="Helical" evidence="9">
    <location>
        <begin position="12"/>
        <end position="36"/>
    </location>
</feature>
<evidence type="ECO:0000256" key="4">
    <source>
        <dbReference type="ARBA" id="ARBA00022475"/>
    </source>
</evidence>
<evidence type="ECO:0000259" key="10">
    <source>
        <dbReference type="Pfam" id="PF03553"/>
    </source>
</evidence>
<reference evidence="11 12" key="1">
    <citation type="submission" date="2019-10" db="EMBL/GenBank/DDBJ databases">
        <title>Alkaliphilus serpentinus sp. nov. and Alkaliphilus pronyensis sp. nov., two novel anaerobic alkaliphilic species isolated from the serpentinized-hosted hydrothermal field of the Prony Bay (New Caledonia).</title>
        <authorList>
            <person name="Postec A."/>
        </authorList>
    </citation>
    <scope>NUCLEOTIDE SEQUENCE [LARGE SCALE GENOMIC DNA]</scope>
    <source>
        <strain evidence="11 12">LacV</strain>
    </source>
</reference>
<name>A0A6I0FFB4_9FIRM</name>
<dbReference type="PANTHER" id="PTHR33451:SF3">
    <property type="entry name" value="MALATE-2H(+)_NA(+)-LACTATE ANTIPORTER"/>
    <property type="match status" value="1"/>
</dbReference>
<feature type="transmembrane region" description="Helical" evidence="9">
    <location>
        <begin position="80"/>
        <end position="107"/>
    </location>
</feature>
<evidence type="ECO:0000256" key="2">
    <source>
        <dbReference type="ARBA" id="ARBA00022448"/>
    </source>
</evidence>
<keyword evidence="2" id="KW-0813">Transport</keyword>
<keyword evidence="7 9" id="KW-0472">Membrane</keyword>
<proteinExistence type="inferred from homology"/>
<feature type="transmembrane region" description="Helical" evidence="9">
    <location>
        <begin position="198"/>
        <end position="220"/>
    </location>
</feature>
<keyword evidence="6 9" id="KW-1133">Transmembrane helix</keyword>
<evidence type="ECO:0000256" key="3">
    <source>
        <dbReference type="ARBA" id="ARBA00022449"/>
    </source>
</evidence>
<dbReference type="AlphaFoldDB" id="A0A6I0FFB4"/>
<dbReference type="Proteomes" id="UP000432715">
    <property type="component" value="Unassembled WGS sequence"/>
</dbReference>
<evidence type="ECO:0000256" key="1">
    <source>
        <dbReference type="ARBA" id="ARBA00004651"/>
    </source>
</evidence>
<dbReference type="InterPro" id="IPR004770">
    <property type="entry name" value="Na/H_antiport_NhaC"/>
</dbReference>
<comment type="caution">
    <text evidence="11">The sequence shown here is derived from an EMBL/GenBank/DDBJ whole genome shotgun (WGS) entry which is preliminary data.</text>
</comment>
<keyword evidence="5 9" id="KW-0812">Transmembrane</keyword>
<dbReference type="OrthoDB" id="9762978at2"/>
<comment type="subcellular location">
    <subcellularLocation>
        <location evidence="1">Cell membrane</location>
        <topology evidence="1">Multi-pass membrane protein</topology>
    </subcellularLocation>
</comment>
<keyword evidence="4" id="KW-1003">Cell membrane</keyword>
<evidence type="ECO:0000256" key="6">
    <source>
        <dbReference type="ARBA" id="ARBA00022989"/>
    </source>
</evidence>
<feature type="transmembrane region" description="Helical" evidence="9">
    <location>
        <begin position="119"/>
        <end position="145"/>
    </location>
</feature>
<evidence type="ECO:0000256" key="7">
    <source>
        <dbReference type="ARBA" id="ARBA00023136"/>
    </source>
</evidence>
<feature type="transmembrane region" description="Helical" evidence="9">
    <location>
        <begin position="240"/>
        <end position="259"/>
    </location>
</feature>
<sequence>MIYLTNKTELPAPSVVISLIPIFVVCIALFLSVFIYETKVHIPLFLGAITAGIIGYIHGFSWKFIQSGYISSISRAIPSLLILLIIGMLISVWVASGIVPAIIYYGFDILVPSIYLPSIFIVCCFMSVITGSSWTTIGTFGVAAIGISQGLQIPPPAAAGAIVSGAFFGDKLSPMSDSTNLTPSVLGVNLYSHIKHMLYTTGPSFIISLIMYVILGLFLVEGSSDTAFISKYQKEIIKHFTFSGWLFLPPVIVIILIAFKIPAIPSLVTGVLLGGVMQLFIQDKSMGDFFNILYNGVHLSTGLEEVDKLLSRGGMSSMYSVVALAILSLAFGGIMNRCKMLESIVKKMTVLVDSRGHLIITTLLTSIFINIFSANQYLAVIIPGQMYESSYKKLKLSLKNLTRALESGGTLTAPLIPWNSSGAFIYSVTSIYPFAFAPYAFICWLTPIITGIFGYINITMEKED</sequence>
<dbReference type="Pfam" id="PF03553">
    <property type="entry name" value="Na_H_antiporter"/>
    <property type="match status" value="1"/>
</dbReference>
<feature type="transmembrane region" description="Helical" evidence="9">
    <location>
        <begin position="42"/>
        <end position="59"/>
    </location>
</feature>
<dbReference type="GO" id="GO:0015297">
    <property type="term" value="F:antiporter activity"/>
    <property type="evidence" value="ECO:0007669"/>
    <property type="project" value="UniProtKB-KW"/>
</dbReference>
<feature type="transmembrane region" description="Helical" evidence="9">
    <location>
        <begin position="356"/>
        <end position="382"/>
    </location>
</feature>
<evidence type="ECO:0000313" key="11">
    <source>
        <dbReference type="EMBL" id="KAB3534493.1"/>
    </source>
</evidence>